<dbReference type="GO" id="GO:0016020">
    <property type="term" value="C:membrane"/>
    <property type="evidence" value="ECO:0007669"/>
    <property type="project" value="UniProtKB-SubCell"/>
</dbReference>
<feature type="transmembrane region" description="Helical" evidence="6">
    <location>
        <begin position="19"/>
        <end position="37"/>
    </location>
</feature>
<reference evidence="7" key="1">
    <citation type="submission" date="2023-07" db="EMBL/GenBank/DDBJ databases">
        <title>Genomic Encyclopedia of Type Strains, Phase IV (KMG-IV): sequencing the most valuable type-strain genomes for metagenomic binning, comparative biology and taxonomic classification.</title>
        <authorList>
            <person name="Goeker M."/>
        </authorList>
    </citation>
    <scope>NUCLEOTIDE SEQUENCE</scope>
    <source>
        <strain evidence="7">DSM 24202</strain>
    </source>
</reference>
<dbReference type="Proteomes" id="UP001238163">
    <property type="component" value="Unassembled WGS sequence"/>
</dbReference>
<organism evidence="7 8">
    <name type="scientific">Oligosphaera ethanolica</name>
    <dbReference type="NCBI Taxonomy" id="760260"/>
    <lineage>
        <taxon>Bacteria</taxon>
        <taxon>Pseudomonadati</taxon>
        <taxon>Lentisphaerota</taxon>
        <taxon>Oligosphaeria</taxon>
        <taxon>Oligosphaerales</taxon>
        <taxon>Oligosphaeraceae</taxon>
        <taxon>Oligosphaera</taxon>
    </lineage>
</organism>
<evidence type="ECO:0000256" key="5">
    <source>
        <dbReference type="SAM" id="MobiDB-lite"/>
    </source>
</evidence>
<feature type="compositionally biased region" description="Basic and acidic residues" evidence="5">
    <location>
        <begin position="168"/>
        <end position="180"/>
    </location>
</feature>
<dbReference type="InterPro" id="IPR007269">
    <property type="entry name" value="ICMT_MeTrfase"/>
</dbReference>
<evidence type="ECO:0000256" key="4">
    <source>
        <dbReference type="ARBA" id="ARBA00023136"/>
    </source>
</evidence>
<comment type="subcellular location">
    <subcellularLocation>
        <location evidence="1">Membrane</location>
        <topology evidence="1">Multi-pass membrane protein</topology>
    </subcellularLocation>
</comment>
<evidence type="ECO:0000256" key="3">
    <source>
        <dbReference type="ARBA" id="ARBA00022989"/>
    </source>
</evidence>
<dbReference type="EMBL" id="JAUSVL010000001">
    <property type="protein sequence ID" value="MDQ0288881.1"/>
    <property type="molecule type" value="Genomic_DNA"/>
</dbReference>
<gene>
    <name evidence="7" type="ORF">J3R75_000988</name>
</gene>
<keyword evidence="2 6" id="KW-0812">Transmembrane</keyword>
<evidence type="ECO:0000313" key="8">
    <source>
        <dbReference type="Proteomes" id="UP001238163"/>
    </source>
</evidence>
<evidence type="ECO:0000256" key="2">
    <source>
        <dbReference type="ARBA" id="ARBA00022692"/>
    </source>
</evidence>
<dbReference type="PANTHER" id="PTHR43847">
    <property type="entry name" value="BLL3993 PROTEIN"/>
    <property type="match status" value="1"/>
</dbReference>
<dbReference type="Gene3D" id="1.20.120.1630">
    <property type="match status" value="1"/>
</dbReference>
<name>A0AAE4AMW1_9BACT</name>
<dbReference type="AlphaFoldDB" id="A0AAE4AMW1"/>
<proteinExistence type="predicted"/>
<dbReference type="InterPro" id="IPR052527">
    <property type="entry name" value="Metal_cation-efflux_comp"/>
</dbReference>
<dbReference type="RefSeq" id="WP_307260215.1">
    <property type="nucleotide sequence ID" value="NZ_JAUSVL010000001.1"/>
</dbReference>
<accession>A0AAE4AMW1</accession>
<feature type="transmembrane region" description="Helical" evidence="6">
    <location>
        <begin position="49"/>
        <end position="67"/>
    </location>
</feature>
<evidence type="ECO:0000256" key="6">
    <source>
        <dbReference type="SAM" id="Phobius"/>
    </source>
</evidence>
<protein>
    <submittedName>
        <fullName evidence="7">Protein-S-isoprenylcysteine O-methyltransferase Ste14</fullName>
    </submittedName>
</protein>
<sequence>MNIDQICSVSAHCGIGPRIGIAGTAGLLLALVPSWLWPERCAMPLPAALSRVLGLLLLVLGSGLYAWSLVLLRRAWSQNHLATTGPFATMRHPVYAAWIWGFFPAIALLAHSWPYLLAPALALWAFARHRDREERDTRQRFGAAYDDYARAVPGRILPRRHHPPPQPRKQEINREFPTKN</sequence>
<keyword evidence="8" id="KW-1185">Reference proteome</keyword>
<keyword evidence="3 6" id="KW-1133">Transmembrane helix</keyword>
<keyword evidence="4 6" id="KW-0472">Membrane</keyword>
<dbReference type="Pfam" id="PF04140">
    <property type="entry name" value="ICMT"/>
    <property type="match status" value="1"/>
</dbReference>
<evidence type="ECO:0000313" key="7">
    <source>
        <dbReference type="EMBL" id="MDQ0288881.1"/>
    </source>
</evidence>
<comment type="caution">
    <text evidence="7">The sequence shown here is derived from an EMBL/GenBank/DDBJ whole genome shotgun (WGS) entry which is preliminary data.</text>
</comment>
<feature type="region of interest" description="Disordered" evidence="5">
    <location>
        <begin position="155"/>
        <end position="180"/>
    </location>
</feature>
<dbReference type="PANTHER" id="PTHR43847:SF1">
    <property type="entry name" value="BLL3993 PROTEIN"/>
    <property type="match status" value="1"/>
</dbReference>
<dbReference type="GO" id="GO:0004671">
    <property type="term" value="F:protein C-terminal S-isoprenylcysteine carboxyl O-methyltransferase activity"/>
    <property type="evidence" value="ECO:0007669"/>
    <property type="project" value="InterPro"/>
</dbReference>
<evidence type="ECO:0000256" key="1">
    <source>
        <dbReference type="ARBA" id="ARBA00004141"/>
    </source>
</evidence>
<feature type="transmembrane region" description="Helical" evidence="6">
    <location>
        <begin position="97"/>
        <end position="126"/>
    </location>
</feature>